<evidence type="ECO:0000313" key="3">
    <source>
        <dbReference type="Proteomes" id="UP000799118"/>
    </source>
</evidence>
<dbReference type="SUPFAM" id="SSF52047">
    <property type="entry name" value="RNI-like"/>
    <property type="match status" value="1"/>
</dbReference>
<keyword evidence="3" id="KW-1185">Reference proteome</keyword>
<dbReference type="OrthoDB" id="3001295at2759"/>
<evidence type="ECO:0000256" key="1">
    <source>
        <dbReference type="SAM" id="Coils"/>
    </source>
</evidence>
<dbReference type="Proteomes" id="UP000799118">
    <property type="component" value="Unassembled WGS sequence"/>
</dbReference>
<accession>A0A6A4HWX1</accession>
<dbReference type="InterPro" id="IPR032675">
    <property type="entry name" value="LRR_dom_sf"/>
</dbReference>
<dbReference type="Gene3D" id="3.80.10.10">
    <property type="entry name" value="Ribonuclease Inhibitor"/>
    <property type="match status" value="1"/>
</dbReference>
<name>A0A6A4HWX1_9AGAR</name>
<gene>
    <name evidence="2" type="ORF">BT96DRAFT_1017454</name>
</gene>
<protein>
    <recommendedName>
        <fullName evidence="4">F-box domain-containing protein</fullName>
    </recommendedName>
</protein>
<proteinExistence type="predicted"/>
<evidence type="ECO:0008006" key="4">
    <source>
        <dbReference type="Google" id="ProtNLM"/>
    </source>
</evidence>
<dbReference type="EMBL" id="ML769432">
    <property type="protein sequence ID" value="KAE9402716.1"/>
    <property type="molecule type" value="Genomic_DNA"/>
</dbReference>
<reference evidence="2" key="1">
    <citation type="journal article" date="2019" name="Environ. Microbiol.">
        <title>Fungal ecological strategies reflected in gene transcription - a case study of two litter decomposers.</title>
        <authorList>
            <person name="Barbi F."/>
            <person name="Kohler A."/>
            <person name="Barry K."/>
            <person name="Baskaran P."/>
            <person name="Daum C."/>
            <person name="Fauchery L."/>
            <person name="Ihrmark K."/>
            <person name="Kuo A."/>
            <person name="LaButti K."/>
            <person name="Lipzen A."/>
            <person name="Morin E."/>
            <person name="Grigoriev I.V."/>
            <person name="Henrissat B."/>
            <person name="Lindahl B."/>
            <person name="Martin F."/>
        </authorList>
    </citation>
    <scope>NUCLEOTIDE SEQUENCE</scope>
    <source>
        <strain evidence="2">JB14</strain>
    </source>
</reference>
<evidence type="ECO:0000313" key="2">
    <source>
        <dbReference type="EMBL" id="KAE9402716.1"/>
    </source>
</evidence>
<dbReference type="AlphaFoldDB" id="A0A6A4HWX1"/>
<feature type="coiled-coil region" evidence="1">
    <location>
        <begin position="53"/>
        <end position="80"/>
    </location>
</feature>
<organism evidence="2 3">
    <name type="scientific">Gymnopus androsaceus JB14</name>
    <dbReference type="NCBI Taxonomy" id="1447944"/>
    <lineage>
        <taxon>Eukaryota</taxon>
        <taxon>Fungi</taxon>
        <taxon>Dikarya</taxon>
        <taxon>Basidiomycota</taxon>
        <taxon>Agaricomycotina</taxon>
        <taxon>Agaricomycetes</taxon>
        <taxon>Agaricomycetidae</taxon>
        <taxon>Agaricales</taxon>
        <taxon>Marasmiineae</taxon>
        <taxon>Omphalotaceae</taxon>
        <taxon>Gymnopus</taxon>
    </lineage>
</organism>
<keyword evidence="1" id="KW-0175">Coiled coil</keyword>
<sequence>MAPSKCPTCGTSNRFTPRLDLQSDAIRGRLCSDYDPAACAQIEETISLLDTEYQDCASEIARLQLEIEALLSRQRQLKECESKIRCLLSTSSIRNLPNEILMFIFNLVSQDNLLRENRERFSDLWSNDGHGLTAMPTLVLSSVCSRWRQITLSCCALWSRMTLVLSFHSTEDTKASFFTMVKLYIDRSHTSLLRLRIDMAEYYSARSVPHPALSLLGKTTQRWHHLTFIGSNFFRREIFSIPDNVRDFPSLRELEFDECDQASLEIPSLNSLIVEDSRLVDLDMDSSKAITPALIQNLCITLNTLPPTPVLLPKLRYLALSYAGKDFDDSGFVI</sequence>